<keyword evidence="1" id="KW-0812">Transmembrane</keyword>
<proteinExistence type="predicted"/>
<sequence length="282" mass="33527">MERKIKLRFFIKIFTFILTWLCLLYSDMNIFDKSLDERNNFDRMLYTRNYRSLVIYENKIYSSFGRSEKEIPYCFKKTNEKNFTINYEKRNKKKSEHSYKTSIINNKGYKEPMKCNSNIFHRTCSNFERKFLNALDKMCFLKKIRINNDESYRKLKNKKYKLRLGLLLLVFLLVLMIPMLDLSFTYGGQKNGLLGTLGLLSVIVTKRFDLRIMGGDITISGPIATWFGLSQKHFVGIETAVSILFYCVPFFILAIILIIAVVYYYKNSIKNQKIKFKETFYE</sequence>
<dbReference type="GeneID" id="39868109"/>
<organism evidence="2 3">
    <name type="scientific">Plasmodium malariae</name>
    <dbReference type="NCBI Taxonomy" id="5858"/>
    <lineage>
        <taxon>Eukaryota</taxon>
        <taxon>Sar</taxon>
        <taxon>Alveolata</taxon>
        <taxon>Apicomplexa</taxon>
        <taxon>Aconoidasida</taxon>
        <taxon>Haemosporida</taxon>
        <taxon>Plasmodiidae</taxon>
        <taxon>Plasmodium</taxon>
        <taxon>Plasmodium (Plasmodium)</taxon>
    </lineage>
</organism>
<dbReference type="KEGG" id="pmal:PMUG01_08012700"/>
<keyword evidence="3" id="KW-1185">Reference proteome</keyword>
<dbReference type="Proteomes" id="UP000219813">
    <property type="component" value="Chromosome 8"/>
</dbReference>
<evidence type="ECO:0000313" key="3">
    <source>
        <dbReference type="Proteomes" id="UP000219813"/>
    </source>
</evidence>
<accession>A0A1D3P9W5</accession>
<evidence type="ECO:0000256" key="1">
    <source>
        <dbReference type="SAM" id="Phobius"/>
    </source>
</evidence>
<dbReference type="AlphaFoldDB" id="A0A1D3P9W5"/>
<dbReference type="RefSeq" id="XP_028860996.1">
    <property type="nucleotide sequence ID" value="XM_029004293.1"/>
</dbReference>
<dbReference type="Pfam" id="PF12420">
    <property type="entry name" value="DUF3671"/>
    <property type="match status" value="1"/>
</dbReference>
<dbReference type="EMBL" id="LT594629">
    <property type="protein sequence ID" value="SCN12002.1"/>
    <property type="molecule type" value="Genomic_DNA"/>
</dbReference>
<feature type="transmembrane region" description="Helical" evidence="1">
    <location>
        <begin position="243"/>
        <end position="265"/>
    </location>
</feature>
<feature type="transmembrane region" description="Helical" evidence="1">
    <location>
        <begin position="162"/>
        <end position="180"/>
    </location>
</feature>
<keyword evidence="1" id="KW-0472">Membrane</keyword>
<evidence type="ECO:0008006" key="4">
    <source>
        <dbReference type="Google" id="ProtNLM"/>
    </source>
</evidence>
<protein>
    <recommendedName>
        <fullName evidence="4">Fam-l protein</fullName>
    </recommendedName>
</protein>
<dbReference type="VEuPathDB" id="PlasmoDB:PmUG01_08012700"/>
<evidence type="ECO:0000313" key="2">
    <source>
        <dbReference type="EMBL" id="SCN12002.1"/>
    </source>
</evidence>
<reference evidence="2 3" key="1">
    <citation type="submission" date="2016-06" db="EMBL/GenBank/DDBJ databases">
        <authorList>
            <consortium name="Pathogen Informatics"/>
        </authorList>
    </citation>
    <scope>NUCLEOTIDE SEQUENCE [LARGE SCALE GENOMIC DNA]</scope>
</reference>
<keyword evidence="1" id="KW-1133">Transmembrane helix</keyword>
<gene>
    <name evidence="2" type="primary">PmUG01_08012700</name>
    <name evidence="2" type="ORF">PMUG01_08012700</name>
</gene>
<name>A0A1D3P9W5_PLAMA</name>
<dbReference type="InterPro" id="IPR022139">
    <property type="entry name" value="Fam-L/Fam-M-like_plasmodium"/>
</dbReference>